<dbReference type="Pfam" id="PF00650">
    <property type="entry name" value="CRAL_TRIO"/>
    <property type="match status" value="1"/>
</dbReference>
<feature type="domain" description="CRAL-TRIO" evidence="1">
    <location>
        <begin position="95"/>
        <end position="259"/>
    </location>
</feature>
<dbReference type="PROSITE" id="PS50191">
    <property type="entry name" value="CRAL_TRIO"/>
    <property type="match status" value="1"/>
</dbReference>
<evidence type="ECO:0000313" key="3">
    <source>
        <dbReference type="Proteomes" id="UP000076727"/>
    </source>
</evidence>
<dbReference type="InterPro" id="IPR052432">
    <property type="entry name" value="PITP/CRAL-TRIO"/>
</dbReference>
<dbReference type="InterPro" id="IPR036865">
    <property type="entry name" value="CRAL-TRIO_dom_sf"/>
</dbReference>
<organism evidence="2 3">
    <name type="scientific">Daedalea quercina L-15889</name>
    <dbReference type="NCBI Taxonomy" id="1314783"/>
    <lineage>
        <taxon>Eukaryota</taxon>
        <taxon>Fungi</taxon>
        <taxon>Dikarya</taxon>
        <taxon>Basidiomycota</taxon>
        <taxon>Agaricomycotina</taxon>
        <taxon>Agaricomycetes</taxon>
        <taxon>Polyporales</taxon>
        <taxon>Fomitopsis</taxon>
    </lineage>
</organism>
<evidence type="ECO:0000259" key="1">
    <source>
        <dbReference type="PROSITE" id="PS50191"/>
    </source>
</evidence>
<reference evidence="2 3" key="1">
    <citation type="journal article" date="2016" name="Mol. Biol. Evol.">
        <title>Comparative Genomics of Early-Diverging Mushroom-Forming Fungi Provides Insights into the Origins of Lignocellulose Decay Capabilities.</title>
        <authorList>
            <person name="Nagy L.G."/>
            <person name="Riley R."/>
            <person name="Tritt A."/>
            <person name="Adam C."/>
            <person name="Daum C."/>
            <person name="Floudas D."/>
            <person name="Sun H."/>
            <person name="Yadav J.S."/>
            <person name="Pangilinan J."/>
            <person name="Larsson K.H."/>
            <person name="Matsuura K."/>
            <person name="Barry K."/>
            <person name="Labutti K."/>
            <person name="Kuo R."/>
            <person name="Ohm R.A."/>
            <person name="Bhattacharya S.S."/>
            <person name="Shirouzu T."/>
            <person name="Yoshinaga Y."/>
            <person name="Martin F.M."/>
            <person name="Grigoriev I.V."/>
            <person name="Hibbett D.S."/>
        </authorList>
    </citation>
    <scope>NUCLEOTIDE SEQUENCE [LARGE SCALE GENOMIC DNA]</scope>
    <source>
        <strain evidence="2 3">L-15889</strain>
    </source>
</reference>
<evidence type="ECO:0000313" key="2">
    <source>
        <dbReference type="EMBL" id="KZT71723.1"/>
    </source>
</evidence>
<dbReference type="PANTHER" id="PTHR46590">
    <property type="entry name" value="PHOSPHATIDYLINOSITOL TRANSFER PROTEIN CSR1-RELATED"/>
    <property type="match status" value="1"/>
</dbReference>
<dbReference type="EMBL" id="KV429044">
    <property type="protein sequence ID" value="KZT71723.1"/>
    <property type="molecule type" value="Genomic_DNA"/>
</dbReference>
<keyword evidence="3" id="KW-1185">Reference proteome</keyword>
<protein>
    <submittedName>
        <fullName evidence="2">CRAL/TRIO domain-containing protein</fullName>
    </submittedName>
</protein>
<dbReference type="Gene3D" id="3.40.525.10">
    <property type="entry name" value="CRAL-TRIO lipid binding domain"/>
    <property type="match status" value="1"/>
</dbReference>
<name>A0A165SA81_9APHY</name>
<accession>A0A165SA81</accession>
<sequence>MYESLLSEKEKLDKLYCDELNAVSDLQELLLEHVVPNMVSELEIDEPGRKRISDWATDTPSVFRVLKRHKFVASFALEDIRQILLHRLEIVHVQRKDIAPFLRCVPLTSVDPFGRPIVIVTPTKLQLSPDQLPHILRNCMEALRVRLQQLNFKRDVKQPPVLQHIVLLDMEGMSVASAGWMETVSTFAQQILPAFPGMLAAVFVLNYTWQLAGAWKFAKRLLPPRALSRVLFPSREELLGYLTPACLPSDYGGLLDPSWQLEDPLRTFLEDSAAINFACDAGADAGPSRRGIGTASKQETADRSTLLVANSSTSPTPHISPYYGYPVLHNTSMPTLRHGRRRKRDLVRTLARLFWARWYRQINAILAVVVLLATLTISRRTRVALGIQGQTTTLKAKLRRLITTPPGIR</sequence>
<dbReference type="AlphaFoldDB" id="A0A165SA81"/>
<proteinExistence type="predicted"/>
<dbReference type="STRING" id="1314783.A0A165SA81"/>
<dbReference type="Proteomes" id="UP000076727">
    <property type="component" value="Unassembled WGS sequence"/>
</dbReference>
<dbReference type="SUPFAM" id="SSF52087">
    <property type="entry name" value="CRAL/TRIO domain"/>
    <property type="match status" value="1"/>
</dbReference>
<dbReference type="SMART" id="SM00516">
    <property type="entry name" value="SEC14"/>
    <property type="match status" value="1"/>
</dbReference>
<gene>
    <name evidence="2" type="ORF">DAEQUDRAFT_763566</name>
</gene>
<dbReference type="CDD" id="cd00170">
    <property type="entry name" value="SEC14"/>
    <property type="match status" value="1"/>
</dbReference>
<dbReference type="InterPro" id="IPR001251">
    <property type="entry name" value="CRAL-TRIO_dom"/>
</dbReference>
<dbReference type="OrthoDB" id="75724at2759"/>
<dbReference type="PANTHER" id="PTHR46590:SF4">
    <property type="entry name" value="CRAL-TRIO DOMAIN-CONTAINING PROTEIN"/>
    <property type="match status" value="1"/>
</dbReference>